<proteinExistence type="inferred from homology"/>
<sequence>ARHVSMGAYCMIGHARIGEDVMIGSRVSIPSGKRQHLDEQGRLAPVARFEPVAIGAHCWIGEGAIVLADVGGGCIVSAGAVVIDAVPSGKLIGGNPARVIRDVARAPDAAAG</sequence>
<reference evidence="3" key="1">
    <citation type="submission" date="2013-08" db="EMBL/GenBank/DDBJ databases">
        <authorList>
            <person name="Mendez C."/>
            <person name="Richter M."/>
            <person name="Ferrer M."/>
            <person name="Sanchez J."/>
        </authorList>
    </citation>
    <scope>NUCLEOTIDE SEQUENCE</scope>
</reference>
<comment type="similarity">
    <text evidence="1">Belongs to the transferase hexapeptide repeat family.</text>
</comment>
<dbReference type="EMBL" id="AUZY01005392">
    <property type="protein sequence ID" value="EQD59241.1"/>
    <property type="molecule type" value="Genomic_DNA"/>
</dbReference>
<keyword evidence="2 3" id="KW-0808">Transferase</keyword>
<comment type="caution">
    <text evidence="3">The sequence shown here is derived from an EMBL/GenBank/DDBJ whole genome shotgun (WGS) entry which is preliminary data.</text>
</comment>
<name>T1AFG4_9ZZZZ</name>
<evidence type="ECO:0000313" key="3">
    <source>
        <dbReference type="EMBL" id="EQD59241.1"/>
    </source>
</evidence>
<dbReference type="InterPro" id="IPR001451">
    <property type="entry name" value="Hexapep"/>
</dbReference>
<accession>T1AFG4</accession>
<dbReference type="InterPro" id="IPR011004">
    <property type="entry name" value="Trimer_LpxA-like_sf"/>
</dbReference>
<dbReference type="GO" id="GO:0005829">
    <property type="term" value="C:cytosol"/>
    <property type="evidence" value="ECO:0007669"/>
    <property type="project" value="TreeGrafter"/>
</dbReference>
<gene>
    <name evidence="3" type="ORF">B1B_08290</name>
</gene>
<dbReference type="PANTHER" id="PTHR23416:SF23">
    <property type="entry name" value="ACETYLTRANSFERASE C18B11.09C-RELATED"/>
    <property type="match status" value="1"/>
</dbReference>
<evidence type="ECO:0000256" key="2">
    <source>
        <dbReference type="ARBA" id="ARBA00022679"/>
    </source>
</evidence>
<protein>
    <submittedName>
        <fullName evidence="3">Transferase hexapeptide repeat containing protein</fullName>
    </submittedName>
</protein>
<dbReference type="SUPFAM" id="SSF51161">
    <property type="entry name" value="Trimeric LpxA-like enzymes"/>
    <property type="match status" value="1"/>
</dbReference>
<feature type="non-terminal residue" evidence="3">
    <location>
        <position position="1"/>
    </location>
</feature>
<reference evidence="3" key="2">
    <citation type="journal article" date="2014" name="ISME J.">
        <title>Microbial stratification in low pH oxic and suboxic macroscopic growths along an acid mine drainage.</title>
        <authorList>
            <person name="Mendez-Garcia C."/>
            <person name="Mesa V."/>
            <person name="Sprenger R.R."/>
            <person name="Richter M."/>
            <person name="Diez M.S."/>
            <person name="Solano J."/>
            <person name="Bargiela R."/>
            <person name="Golyshina O.V."/>
            <person name="Manteca A."/>
            <person name="Ramos J.L."/>
            <person name="Gallego J.R."/>
            <person name="Llorente I."/>
            <person name="Martins Dos Santos V.A."/>
            <person name="Jensen O.N."/>
            <person name="Pelaez A.I."/>
            <person name="Sanchez J."/>
            <person name="Ferrer M."/>
        </authorList>
    </citation>
    <scope>NUCLEOTIDE SEQUENCE</scope>
</reference>
<evidence type="ECO:0000256" key="1">
    <source>
        <dbReference type="ARBA" id="ARBA00007274"/>
    </source>
</evidence>
<dbReference type="InterPro" id="IPR051159">
    <property type="entry name" value="Hexapeptide_acetyltransf"/>
</dbReference>
<dbReference type="PANTHER" id="PTHR23416">
    <property type="entry name" value="SIALIC ACID SYNTHASE-RELATED"/>
    <property type="match status" value="1"/>
</dbReference>
<organism evidence="3">
    <name type="scientific">mine drainage metagenome</name>
    <dbReference type="NCBI Taxonomy" id="410659"/>
    <lineage>
        <taxon>unclassified sequences</taxon>
        <taxon>metagenomes</taxon>
        <taxon>ecological metagenomes</taxon>
    </lineage>
</organism>
<dbReference type="AlphaFoldDB" id="T1AFG4"/>
<dbReference type="GO" id="GO:0008374">
    <property type="term" value="F:O-acyltransferase activity"/>
    <property type="evidence" value="ECO:0007669"/>
    <property type="project" value="TreeGrafter"/>
</dbReference>
<dbReference type="Pfam" id="PF14602">
    <property type="entry name" value="Hexapep_2"/>
    <property type="match status" value="2"/>
</dbReference>
<dbReference type="Gene3D" id="2.160.10.10">
    <property type="entry name" value="Hexapeptide repeat proteins"/>
    <property type="match status" value="1"/>
</dbReference>